<organism evidence="3 4">
    <name type="scientific">Phanerochaete carnosa (strain HHB-10118-sp)</name>
    <name type="common">White-rot fungus</name>
    <name type="synonym">Peniophora carnosa</name>
    <dbReference type="NCBI Taxonomy" id="650164"/>
    <lineage>
        <taxon>Eukaryota</taxon>
        <taxon>Fungi</taxon>
        <taxon>Dikarya</taxon>
        <taxon>Basidiomycota</taxon>
        <taxon>Agaricomycotina</taxon>
        <taxon>Agaricomycetes</taxon>
        <taxon>Polyporales</taxon>
        <taxon>Phanerochaetaceae</taxon>
        <taxon>Phanerochaete</taxon>
    </lineage>
</organism>
<dbReference type="InterPro" id="IPR015267">
    <property type="entry name" value="PPP4R2"/>
</dbReference>
<dbReference type="KEGG" id="pco:PHACADRAFT_161613"/>
<evidence type="ECO:0000256" key="1">
    <source>
        <dbReference type="ARBA" id="ARBA00009207"/>
    </source>
</evidence>
<evidence type="ECO:0000313" key="3">
    <source>
        <dbReference type="EMBL" id="EKM55592.1"/>
    </source>
</evidence>
<dbReference type="OrthoDB" id="341898at2759"/>
<accession>K5WYK3</accession>
<dbReference type="STRING" id="650164.K5WYK3"/>
<sequence>MSTETPFEWLPEYDAVLERVASTDVVDTEWSRLREMLKHKIGKNVVLFLSQSNDVLPSPPVITSPRPLPSGGLKLPPFPPRPRNPHNPNEAPKSILSDNEANEYKEIILKQLDELEGTPFTIQRVCELCLYPRKHYGIIGKYLRAVEKTLLVTSTWDAFPVPTESASRTTNSRTGFDSVLLASAPPTPMFSPIPFLHDDARRSKSRSPPPSPLTLPALATGGTSTASPHTGAEGAETPALGLVDELDDPSPGHLSDHPQPLSATTTIDPKPVASLAERFIKSTEEKPDGDTSTEVVTIPMSEEMVVDDPEKENKAN</sequence>
<dbReference type="GeneID" id="18909201"/>
<protein>
    <recommendedName>
        <fullName evidence="5">PPP4R2-domain-containing protein</fullName>
    </recommendedName>
</protein>
<dbReference type="GO" id="GO:0005737">
    <property type="term" value="C:cytoplasm"/>
    <property type="evidence" value="ECO:0007669"/>
    <property type="project" value="TreeGrafter"/>
</dbReference>
<evidence type="ECO:0000256" key="2">
    <source>
        <dbReference type="SAM" id="MobiDB-lite"/>
    </source>
</evidence>
<feature type="compositionally biased region" description="Pro residues" evidence="2">
    <location>
        <begin position="59"/>
        <end position="68"/>
    </location>
</feature>
<keyword evidence="4" id="KW-1185">Reference proteome</keyword>
<dbReference type="AlphaFoldDB" id="K5WYK3"/>
<dbReference type="PANTHER" id="PTHR16487">
    <property type="entry name" value="PPP4R2-RELATED PROTEIN"/>
    <property type="match status" value="1"/>
</dbReference>
<dbReference type="Pfam" id="PF09184">
    <property type="entry name" value="PPP4R2"/>
    <property type="match status" value="1"/>
</dbReference>
<feature type="region of interest" description="Disordered" evidence="2">
    <location>
        <begin position="194"/>
        <end position="270"/>
    </location>
</feature>
<dbReference type="RefSeq" id="XP_007395915.1">
    <property type="nucleotide sequence ID" value="XM_007395853.1"/>
</dbReference>
<dbReference type="PANTHER" id="PTHR16487:SF0">
    <property type="entry name" value="PROTEIN PHOSPHATASE 4 REGULATORY SUBUNIT 2-RELATED"/>
    <property type="match status" value="1"/>
</dbReference>
<proteinExistence type="inferred from homology"/>
<reference evidence="3 4" key="1">
    <citation type="journal article" date="2012" name="BMC Genomics">
        <title>Comparative genomics of the white-rot fungi, Phanerochaete carnosa and P. chrysosporium, to elucidate the genetic basis of the distinct wood types they colonize.</title>
        <authorList>
            <person name="Suzuki H."/>
            <person name="MacDonald J."/>
            <person name="Syed K."/>
            <person name="Salamov A."/>
            <person name="Hori C."/>
            <person name="Aerts A."/>
            <person name="Henrissat B."/>
            <person name="Wiebenga A."/>
            <person name="vanKuyk P.A."/>
            <person name="Barry K."/>
            <person name="Lindquist E."/>
            <person name="LaButti K."/>
            <person name="Lapidus A."/>
            <person name="Lucas S."/>
            <person name="Coutinho P."/>
            <person name="Gong Y."/>
            <person name="Samejima M."/>
            <person name="Mahadevan R."/>
            <person name="Abou-Zaid M."/>
            <person name="de Vries R.P."/>
            <person name="Igarashi K."/>
            <person name="Yadav J.S."/>
            <person name="Grigoriev I.V."/>
            <person name="Master E.R."/>
        </authorList>
    </citation>
    <scope>NUCLEOTIDE SEQUENCE [LARGE SCALE GENOMIC DNA]</scope>
    <source>
        <strain evidence="3 4">HHB-10118-sp</strain>
    </source>
</reference>
<feature type="region of interest" description="Disordered" evidence="2">
    <location>
        <begin position="59"/>
        <end position="97"/>
    </location>
</feature>
<dbReference type="Proteomes" id="UP000008370">
    <property type="component" value="Unassembled WGS sequence"/>
</dbReference>
<dbReference type="GO" id="GO:0005634">
    <property type="term" value="C:nucleus"/>
    <property type="evidence" value="ECO:0007669"/>
    <property type="project" value="TreeGrafter"/>
</dbReference>
<comment type="similarity">
    <text evidence="1">Belongs to the PPP4R2 family.</text>
</comment>
<dbReference type="EMBL" id="JH930472">
    <property type="protein sequence ID" value="EKM55592.1"/>
    <property type="molecule type" value="Genomic_DNA"/>
</dbReference>
<evidence type="ECO:0000313" key="4">
    <source>
        <dbReference type="Proteomes" id="UP000008370"/>
    </source>
</evidence>
<evidence type="ECO:0008006" key="5">
    <source>
        <dbReference type="Google" id="ProtNLM"/>
    </source>
</evidence>
<dbReference type="InParanoid" id="K5WYK3"/>
<dbReference type="GO" id="GO:0030289">
    <property type="term" value="C:protein phosphatase 4 complex"/>
    <property type="evidence" value="ECO:0007669"/>
    <property type="project" value="InterPro"/>
</dbReference>
<gene>
    <name evidence="3" type="ORF">PHACADRAFT_161613</name>
</gene>
<dbReference type="GO" id="GO:0019888">
    <property type="term" value="F:protein phosphatase regulator activity"/>
    <property type="evidence" value="ECO:0007669"/>
    <property type="project" value="InterPro"/>
</dbReference>
<name>K5WYK3_PHACS</name>
<dbReference type="HOGENOM" id="CLU_056027_0_0_1"/>